<name>X0BNB4_FUSOX</name>
<feature type="region of interest" description="Disordered" evidence="1">
    <location>
        <begin position="57"/>
        <end position="85"/>
    </location>
</feature>
<gene>
    <name evidence="2" type="ORF">FOQG_12351</name>
</gene>
<dbReference type="HOGENOM" id="CLU_2306305_0_0_1"/>
<organism evidence="2 3">
    <name type="scientific">Fusarium oxysporum f. sp. raphani 54005</name>
    <dbReference type="NCBI Taxonomy" id="1089458"/>
    <lineage>
        <taxon>Eukaryota</taxon>
        <taxon>Fungi</taxon>
        <taxon>Dikarya</taxon>
        <taxon>Ascomycota</taxon>
        <taxon>Pezizomycotina</taxon>
        <taxon>Sordariomycetes</taxon>
        <taxon>Hypocreomycetidae</taxon>
        <taxon>Hypocreales</taxon>
        <taxon>Nectriaceae</taxon>
        <taxon>Fusarium</taxon>
        <taxon>Fusarium oxysporum species complex</taxon>
    </lineage>
</organism>
<proteinExistence type="predicted"/>
<dbReference type="AlphaFoldDB" id="X0BNB4"/>
<accession>X0BNB4</accession>
<protein>
    <submittedName>
        <fullName evidence="2">Uncharacterized protein</fullName>
    </submittedName>
</protein>
<reference evidence="2 3" key="1">
    <citation type="submission" date="2011-11" db="EMBL/GenBank/DDBJ databases">
        <title>The Genome Sequence of Fusarium oxysporum PHW815.</title>
        <authorList>
            <consortium name="The Broad Institute Genome Sequencing Platform"/>
            <person name="Ma L.-J."/>
            <person name="Gale L.R."/>
            <person name="Schwartz D.C."/>
            <person name="Zhou S."/>
            <person name="Corby-Kistler H."/>
            <person name="Young S.K."/>
            <person name="Zeng Q."/>
            <person name="Gargeya S."/>
            <person name="Fitzgerald M."/>
            <person name="Haas B."/>
            <person name="Abouelleil A."/>
            <person name="Alvarado L."/>
            <person name="Arachchi H.M."/>
            <person name="Berlin A."/>
            <person name="Brown A."/>
            <person name="Chapman S.B."/>
            <person name="Chen Z."/>
            <person name="Dunbar C."/>
            <person name="Freedman E."/>
            <person name="Gearin G."/>
            <person name="Goldberg J."/>
            <person name="Griggs A."/>
            <person name="Gujja S."/>
            <person name="Heiman D."/>
            <person name="Howarth C."/>
            <person name="Larson L."/>
            <person name="Lui A."/>
            <person name="MacDonald P.J.P."/>
            <person name="Montmayeur A."/>
            <person name="Murphy C."/>
            <person name="Neiman D."/>
            <person name="Pearson M."/>
            <person name="Priest M."/>
            <person name="Roberts A."/>
            <person name="Saif S."/>
            <person name="Shea T."/>
            <person name="Shenoy N."/>
            <person name="Sisk P."/>
            <person name="Stolte C."/>
            <person name="Sykes S."/>
            <person name="Wortman J."/>
            <person name="Nusbaum C."/>
            <person name="Birren B."/>
        </authorList>
    </citation>
    <scope>NUCLEOTIDE SEQUENCE [LARGE SCALE GENOMIC DNA]</scope>
    <source>
        <strain evidence="2 3">54005</strain>
    </source>
</reference>
<dbReference type="EMBL" id="JH658403">
    <property type="protein sequence ID" value="EXK83331.1"/>
    <property type="molecule type" value="Genomic_DNA"/>
</dbReference>
<evidence type="ECO:0000313" key="3">
    <source>
        <dbReference type="Proteomes" id="UP000030663"/>
    </source>
</evidence>
<evidence type="ECO:0000313" key="2">
    <source>
        <dbReference type="EMBL" id="EXK83331.1"/>
    </source>
</evidence>
<keyword evidence="3" id="KW-1185">Reference proteome</keyword>
<sequence>MQLPSCKKGSKPFGARASRIRGHQRAQEVEQLAAAGVVRAAKAAEVGRGSAKLQVSVRVRPTMSSGKMPRMSSGQPGLQKSVVREVEGRRARIVEGSRSRNVGVRRSRK</sequence>
<feature type="region of interest" description="Disordered" evidence="1">
    <location>
        <begin position="1"/>
        <end position="24"/>
    </location>
</feature>
<dbReference type="Proteomes" id="UP000030663">
    <property type="component" value="Unassembled WGS sequence"/>
</dbReference>
<evidence type="ECO:0000256" key="1">
    <source>
        <dbReference type="SAM" id="MobiDB-lite"/>
    </source>
</evidence>